<gene>
    <name evidence="2" type="ORF">AW736_21660</name>
    <name evidence="4" type="ORF">AW736_26160</name>
    <name evidence="3" type="ORF">AW736_26710</name>
</gene>
<keyword evidence="5" id="KW-1185">Reference proteome</keyword>
<comment type="caution">
    <text evidence="2">The sequence shown here is derived from an EMBL/GenBank/DDBJ whole genome shotgun (WGS) entry which is preliminary data.</text>
</comment>
<evidence type="ECO:0000313" key="2">
    <source>
        <dbReference type="EMBL" id="OAM87997.1"/>
    </source>
</evidence>
<proteinExistence type="predicted"/>
<evidence type="ECO:0008006" key="6">
    <source>
        <dbReference type="Google" id="ProtNLM"/>
    </source>
</evidence>
<feature type="region of interest" description="Disordered" evidence="1">
    <location>
        <begin position="1"/>
        <end position="27"/>
    </location>
</feature>
<organism evidence="2 5">
    <name type="scientific">Termitidicoccus mucosus</name>
    <dbReference type="NCBI Taxonomy" id="1184151"/>
    <lineage>
        <taxon>Bacteria</taxon>
        <taxon>Pseudomonadati</taxon>
        <taxon>Verrucomicrobiota</taxon>
        <taxon>Opitutia</taxon>
        <taxon>Opitutales</taxon>
        <taxon>Opitutaceae</taxon>
        <taxon>Termitidicoccus</taxon>
    </lineage>
</organism>
<dbReference type="EMBL" id="LRRQ01000152">
    <property type="protein sequence ID" value="OAM87997.1"/>
    <property type="molecule type" value="Genomic_DNA"/>
</dbReference>
<dbReference type="RefSeq" id="WP_068772353.1">
    <property type="nucleotide sequence ID" value="NZ_CP109796.1"/>
</dbReference>
<accession>A0A178IFR0</accession>
<feature type="compositionally biased region" description="Low complexity" evidence="1">
    <location>
        <begin position="8"/>
        <end position="26"/>
    </location>
</feature>
<evidence type="ECO:0000313" key="5">
    <source>
        <dbReference type="Proteomes" id="UP000078486"/>
    </source>
</evidence>
<protein>
    <recommendedName>
        <fullName evidence="6">DUF3102 domain-containing protein</fullName>
    </recommendedName>
</protein>
<dbReference type="AlphaFoldDB" id="A0A178IFR0"/>
<dbReference type="Proteomes" id="UP000078486">
    <property type="component" value="Unassembled WGS sequence"/>
</dbReference>
<evidence type="ECO:0000313" key="4">
    <source>
        <dbReference type="EMBL" id="OAM91950.1"/>
    </source>
</evidence>
<dbReference type="STRING" id="1184151.AW736_21660"/>
<evidence type="ECO:0000313" key="3">
    <source>
        <dbReference type="EMBL" id="OAM91831.1"/>
    </source>
</evidence>
<name>A0A178IFR0_9BACT</name>
<sequence length="196" mass="21548">MNTDTIMQPPAQCNAAPAPGGTAPPAREASAFSEINRLHAEARRLAGDSRRSLDAALSAAWRAGQLLIAEKARIRRRAGQGAWLGWLETRFHGGVRTAQRYMQLARRADTPGALRGLGLRQAYLRLGIPISSKTSGEDRRVRPPKLPPIVTLAARLTRLLRRQARLVMDIPFPDDLRALHSQLAILLKNTRTDTAV</sequence>
<dbReference type="OrthoDB" id="7990435at2"/>
<evidence type="ECO:0000256" key="1">
    <source>
        <dbReference type="SAM" id="MobiDB-lite"/>
    </source>
</evidence>
<reference evidence="2 5" key="1">
    <citation type="submission" date="2016-01" db="EMBL/GenBank/DDBJ databases">
        <title>High potential of lignocellulose degradation of a new Verrucomicrobia species.</title>
        <authorList>
            <person name="Wang Y."/>
            <person name="Shi Y."/>
            <person name="Qiu Z."/>
            <person name="Liu S."/>
            <person name="Yang H."/>
        </authorList>
    </citation>
    <scope>NUCLEOTIDE SEQUENCE [LARGE SCALE GENOMIC DNA]</scope>
    <source>
        <strain evidence="2 5">TSB47</strain>
    </source>
</reference>
<dbReference type="EMBL" id="LRRQ01000008">
    <property type="protein sequence ID" value="OAM91831.1"/>
    <property type="molecule type" value="Genomic_DNA"/>
</dbReference>
<dbReference type="EMBL" id="LRRQ01000002">
    <property type="protein sequence ID" value="OAM91950.1"/>
    <property type="molecule type" value="Genomic_DNA"/>
</dbReference>